<dbReference type="Proteomes" id="UP001056834">
    <property type="component" value="Chromosome"/>
</dbReference>
<evidence type="ECO:0000256" key="11">
    <source>
        <dbReference type="ARBA" id="ARBA00023136"/>
    </source>
</evidence>
<dbReference type="HAMAP" id="MF_00913">
    <property type="entry name" value="PGT_FtsW_proteobact"/>
    <property type="match status" value="1"/>
</dbReference>
<evidence type="ECO:0000256" key="9">
    <source>
        <dbReference type="ARBA" id="ARBA00022984"/>
    </source>
</evidence>
<feature type="transmembrane region" description="Helical" evidence="16">
    <location>
        <begin position="358"/>
        <end position="377"/>
    </location>
</feature>
<keyword evidence="3 16" id="KW-1003">Cell membrane</keyword>
<dbReference type="NCBIfam" id="NF008042">
    <property type="entry name" value="PRK10774.1"/>
    <property type="match status" value="1"/>
</dbReference>
<keyword evidence="5 16" id="KW-0328">Glycosyltransferase</keyword>
<evidence type="ECO:0000256" key="7">
    <source>
        <dbReference type="ARBA" id="ARBA00022692"/>
    </source>
</evidence>
<keyword evidence="12 16" id="KW-0131">Cell cycle</keyword>
<comment type="function">
    <text evidence="16">Peptidoglycan polymerase that is essential for cell division.</text>
</comment>
<dbReference type="PANTHER" id="PTHR30474">
    <property type="entry name" value="CELL CYCLE PROTEIN"/>
    <property type="match status" value="1"/>
</dbReference>
<comment type="subcellular location">
    <subcellularLocation>
        <location evidence="16">Cell inner membrane</location>
        <topology evidence="16">Multi-pass membrane protein</topology>
    </subcellularLocation>
    <subcellularLocation>
        <location evidence="1">Cell membrane</location>
        <topology evidence="1">Multi-pass membrane protein</topology>
    </subcellularLocation>
    <text evidence="16">Localizes to the division septum.</text>
</comment>
<dbReference type="NCBIfam" id="TIGR02614">
    <property type="entry name" value="ftsW"/>
    <property type="match status" value="1"/>
</dbReference>
<dbReference type="InterPro" id="IPR001182">
    <property type="entry name" value="FtsW/RodA"/>
</dbReference>
<feature type="transmembrane region" description="Helical" evidence="16">
    <location>
        <begin position="62"/>
        <end position="82"/>
    </location>
</feature>
<comment type="pathway">
    <text evidence="2 16">Cell wall biogenesis; peptidoglycan biosynthesis.</text>
</comment>
<keyword evidence="18" id="KW-1185">Reference proteome</keyword>
<dbReference type="RefSeq" id="WP_250223354.1">
    <property type="nucleotide sequence ID" value="NZ_CP097762.1"/>
</dbReference>
<dbReference type="InterPro" id="IPR013437">
    <property type="entry name" value="FtsW"/>
</dbReference>
<feature type="transmembrane region" description="Helical" evidence="16">
    <location>
        <begin position="154"/>
        <end position="174"/>
    </location>
</feature>
<gene>
    <name evidence="16 17" type="primary">ftsW</name>
    <name evidence="17" type="ORF">M9405_00605</name>
</gene>
<dbReference type="InterPro" id="IPR018365">
    <property type="entry name" value="Cell_cycle_FtsW-rel_CS"/>
</dbReference>
<dbReference type="PANTHER" id="PTHR30474:SF2">
    <property type="entry name" value="PEPTIDOGLYCAN GLYCOSYLTRANSFERASE FTSW-RELATED"/>
    <property type="match status" value="1"/>
</dbReference>
<keyword evidence="13 16" id="KW-0961">Cell wall biogenesis/degradation</keyword>
<keyword evidence="10 16" id="KW-1133">Transmembrane helix</keyword>
<evidence type="ECO:0000256" key="8">
    <source>
        <dbReference type="ARBA" id="ARBA00022960"/>
    </source>
</evidence>
<feature type="transmembrane region" description="Helical" evidence="16">
    <location>
        <begin position="322"/>
        <end position="346"/>
    </location>
</feature>
<feature type="transmembrane region" description="Helical" evidence="16">
    <location>
        <begin position="289"/>
        <end position="310"/>
    </location>
</feature>
<evidence type="ECO:0000256" key="5">
    <source>
        <dbReference type="ARBA" id="ARBA00022676"/>
    </source>
</evidence>
<feature type="transmembrane region" description="Helical" evidence="16">
    <location>
        <begin position="204"/>
        <end position="226"/>
    </location>
</feature>
<evidence type="ECO:0000313" key="18">
    <source>
        <dbReference type="Proteomes" id="UP001056834"/>
    </source>
</evidence>
<keyword evidence="6 16" id="KW-0808">Transferase</keyword>
<protein>
    <recommendedName>
        <fullName evidence="16">Probable peptidoglycan glycosyltransferase FtsW</fullName>
        <shortName evidence="16">PGT</shortName>
        <ecNumber evidence="16">2.4.99.28</ecNumber>
    </recommendedName>
    <alternativeName>
        <fullName evidence="16">Cell division protein FtsW</fullName>
    </alternativeName>
    <alternativeName>
        <fullName evidence="16">Cell wall polymerase</fullName>
    </alternativeName>
    <alternativeName>
        <fullName evidence="16">Peptidoglycan polymerase</fullName>
        <shortName evidence="16">PG polymerase</shortName>
    </alternativeName>
</protein>
<evidence type="ECO:0000256" key="1">
    <source>
        <dbReference type="ARBA" id="ARBA00004651"/>
    </source>
</evidence>
<comment type="similarity">
    <text evidence="14 16">Belongs to the SEDS family. FtsW subfamily.</text>
</comment>
<evidence type="ECO:0000256" key="16">
    <source>
        <dbReference type="HAMAP-Rule" id="MF_00913"/>
    </source>
</evidence>
<proteinExistence type="inferred from homology"/>
<evidence type="ECO:0000256" key="6">
    <source>
        <dbReference type="ARBA" id="ARBA00022679"/>
    </source>
</evidence>
<dbReference type="GO" id="GO:0051301">
    <property type="term" value="P:cell division"/>
    <property type="evidence" value="ECO:0007669"/>
    <property type="project" value="UniProtKB-KW"/>
</dbReference>
<evidence type="ECO:0000256" key="14">
    <source>
        <dbReference type="ARBA" id="ARBA00038053"/>
    </source>
</evidence>
<keyword evidence="4 16" id="KW-0132">Cell division</keyword>
<evidence type="ECO:0000256" key="2">
    <source>
        <dbReference type="ARBA" id="ARBA00004752"/>
    </source>
</evidence>
<feature type="transmembrane region" description="Helical" evidence="16">
    <location>
        <begin position="120"/>
        <end position="142"/>
    </location>
</feature>
<organism evidence="17 18">
    <name type="scientific">Candidatus Blochmannia ocreatus</name>
    <name type="common">nom. nud.</name>
    <dbReference type="NCBI Taxonomy" id="251538"/>
    <lineage>
        <taxon>Bacteria</taxon>
        <taxon>Pseudomonadati</taxon>
        <taxon>Pseudomonadota</taxon>
        <taxon>Gammaproteobacteria</taxon>
        <taxon>Enterobacterales</taxon>
        <taxon>Enterobacteriaceae</taxon>
        <taxon>ant endosymbionts</taxon>
        <taxon>Candidatus Blochmanniella</taxon>
    </lineage>
</organism>
<keyword evidence="11 16" id="KW-0472">Membrane</keyword>
<keyword evidence="7 16" id="KW-0812">Transmembrane</keyword>
<dbReference type="EMBL" id="CP097762">
    <property type="protein sequence ID" value="URJ25223.1"/>
    <property type="molecule type" value="Genomic_DNA"/>
</dbReference>
<accession>A0ABY4SUS0</accession>
<evidence type="ECO:0000256" key="12">
    <source>
        <dbReference type="ARBA" id="ARBA00023306"/>
    </source>
</evidence>
<reference evidence="17" key="1">
    <citation type="submission" date="2022-05" db="EMBL/GenBank/DDBJ databases">
        <title>Impact of host demography and evolutionary history on endosymbiont molecular evolution: a test in carpenter ants (Genus Camponotus) and their Blochmannia endosymbionts.</title>
        <authorList>
            <person name="Manthey J.D."/>
            <person name="Giron J.C."/>
            <person name="Hruska J.P."/>
        </authorList>
    </citation>
    <scope>NUCLEOTIDE SEQUENCE</scope>
    <source>
        <strain evidence="17">C-006</strain>
    </source>
</reference>
<evidence type="ECO:0000313" key="17">
    <source>
        <dbReference type="EMBL" id="URJ25223.1"/>
    </source>
</evidence>
<dbReference type="Pfam" id="PF01098">
    <property type="entry name" value="FTSW_RODA_SPOVE"/>
    <property type="match status" value="1"/>
</dbReference>
<feature type="transmembrane region" description="Helical" evidence="16">
    <location>
        <begin position="29"/>
        <end position="50"/>
    </location>
</feature>
<evidence type="ECO:0000256" key="10">
    <source>
        <dbReference type="ARBA" id="ARBA00022989"/>
    </source>
</evidence>
<evidence type="ECO:0000256" key="3">
    <source>
        <dbReference type="ARBA" id="ARBA00022475"/>
    </source>
</evidence>
<keyword evidence="8 16" id="KW-0133">Cell shape</keyword>
<keyword evidence="16" id="KW-0997">Cell inner membrane</keyword>
<evidence type="ECO:0000256" key="4">
    <source>
        <dbReference type="ARBA" id="ARBA00022618"/>
    </source>
</evidence>
<evidence type="ECO:0000256" key="13">
    <source>
        <dbReference type="ARBA" id="ARBA00023316"/>
    </source>
</evidence>
<comment type="catalytic activity">
    <reaction evidence="15 16">
        <text>[GlcNAc-(1-&gt;4)-Mur2Ac(oyl-L-Ala-gamma-D-Glu-L-Lys-D-Ala-D-Ala)](n)-di-trans,octa-cis-undecaprenyl diphosphate + beta-D-GlcNAc-(1-&gt;4)-Mur2Ac(oyl-L-Ala-gamma-D-Glu-L-Lys-D-Ala-D-Ala)-di-trans,octa-cis-undecaprenyl diphosphate = [GlcNAc-(1-&gt;4)-Mur2Ac(oyl-L-Ala-gamma-D-Glu-L-Lys-D-Ala-D-Ala)](n+1)-di-trans,octa-cis-undecaprenyl diphosphate + di-trans,octa-cis-undecaprenyl diphosphate + H(+)</text>
        <dbReference type="Rhea" id="RHEA:23708"/>
        <dbReference type="Rhea" id="RHEA-COMP:9602"/>
        <dbReference type="Rhea" id="RHEA-COMP:9603"/>
        <dbReference type="ChEBI" id="CHEBI:15378"/>
        <dbReference type="ChEBI" id="CHEBI:58405"/>
        <dbReference type="ChEBI" id="CHEBI:60033"/>
        <dbReference type="ChEBI" id="CHEBI:78435"/>
        <dbReference type="EC" id="2.4.99.28"/>
    </reaction>
</comment>
<feature type="transmembrane region" description="Helical" evidence="16">
    <location>
        <begin position="180"/>
        <end position="197"/>
    </location>
</feature>
<evidence type="ECO:0000256" key="15">
    <source>
        <dbReference type="ARBA" id="ARBA00049902"/>
    </source>
</evidence>
<name>A0ABY4SUS0_9ENTR</name>
<dbReference type="PROSITE" id="PS00428">
    <property type="entry name" value="FTSW_RODA_SPOVE"/>
    <property type="match status" value="1"/>
</dbReference>
<dbReference type="EC" id="2.4.99.28" evidence="16"/>
<sequence>MHVFKKFKYKLLNLYEKQSSNTNVLYDRMFFWVVLGLMCIGFIIISSGSIPISLRLVENPYYFIKHMVFYHIITILFAIFTLKIPIITWKKYSFIMFLCSCIALILVLVLNNSTHGATRWIILGPLCIQPAEPSKLLFICYLSRYLANQPNVLCNNYVGICRPIIIMILLSILLLAQPDFGSVVIVFMTTLSILFLFGAKLCQLILIFIINIFLMILSITTSTYRINRVLAFWNPWKDPFGHGYQLTQSLIAFGRGKFFGEGLGNSILKLEYLPEAHTDFIFSIIAEELGYFGAILVIFMLFIVVFRSMTIGYNALAINHKFSGILACSISIWFGLQVFINIGAVSGILPTKGLTLPFISYGGSSFFTTIIASMLILRIDFETRLAKNQVFFKFKK</sequence>
<feature type="transmembrane region" description="Helical" evidence="16">
    <location>
        <begin position="94"/>
        <end position="114"/>
    </location>
</feature>
<keyword evidence="9 16" id="KW-0573">Peptidoglycan synthesis</keyword>